<evidence type="ECO:0000313" key="2">
    <source>
        <dbReference type="EMBL" id="SDK35538.1"/>
    </source>
</evidence>
<dbReference type="InterPro" id="IPR011055">
    <property type="entry name" value="Dup_hybrid_motif"/>
</dbReference>
<proteinExistence type="predicted"/>
<keyword evidence="3" id="KW-1185">Reference proteome</keyword>
<dbReference type="AlphaFoldDB" id="A0A1G9B7U0"/>
<dbReference type="PANTHER" id="PTHR21666:SF270">
    <property type="entry name" value="MUREIN HYDROLASE ACTIVATOR ENVC"/>
    <property type="match status" value="1"/>
</dbReference>
<dbReference type="Gene3D" id="2.70.70.10">
    <property type="entry name" value="Glucose Permease (Domain IIA)"/>
    <property type="match status" value="1"/>
</dbReference>
<dbReference type="InterPro" id="IPR016047">
    <property type="entry name" value="M23ase_b-sheet_dom"/>
</dbReference>
<accession>A0A1G9B7U0</accession>
<reference evidence="3" key="1">
    <citation type="submission" date="2016-10" db="EMBL/GenBank/DDBJ databases">
        <authorList>
            <person name="Varghese N."/>
            <person name="Submissions S."/>
        </authorList>
    </citation>
    <scope>NUCLEOTIDE SEQUENCE [LARGE SCALE GENOMIC DNA]</scope>
    <source>
        <strain evidence="3">CGMCC 1.8895</strain>
    </source>
</reference>
<dbReference type="PANTHER" id="PTHR21666">
    <property type="entry name" value="PEPTIDASE-RELATED"/>
    <property type="match status" value="1"/>
</dbReference>
<dbReference type="Pfam" id="PF01551">
    <property type="entry name" value="Peptidase_M23"/>
    <property type="match status" value="1"/>
</dbReference>
<organism evidence="2 3">
    <name type="scientific">Lacicoccus qingdaonensis</name>
    <dbReference type="NCBI Taxonomy" id="576118"/>
    <lineage>
        <taxon>Bacteria</taxon>
        <taxon>Bacillati</taxon>
        <taxon>Bacillota</taxon>
        <taxon>Bacilli</taxon>
        <taxon>Bacillales</taxon>
        <taxon>Salinicoccaceae</taxon>
        <taxon>Lacicoccus</taxon>
    </lineage>
</organism>
<dbReference type="CDD" id="cd12797">
    <property type="entry name" value="M23_peptidase"/>
    <property type="match status" value="1"/>
</dbReference>
<name>A0A1G9B7U0_9BACL</name>
<sequence>MMMEQNIYPEEFGYHFSFKNFEKIYRQTISAFKKQMTLEDFVEAAADFEEGTEQFTLKHQSQLEPGVKRYCWVDGKTERMIVTAFNNEGEIIGVQFDIYEKFKTDRELTINRYQLPFTEEWFVLWGGTNNFVNYHYPHRHQRYAYDFIRKKDGRAHDGDPETLKSYYAFNSPVSAPRAGTVVRILDGIPDNETLKMNLDAPEGNAIIIEHDNNEYSLLAHLRNNSILVEVGDTVETGDMIAQCGNSGASDMPHLHFHVMNDIEPHEADSIRIQFASGREPVQGDTVKGRK</sequence>
<feature type="domain" description="M23ase beta-sheet core" evidence="1">
    <location>
        <begin position="170"/>
        <end position="261"/>
    </location>
</feature>
<dbReference type="Proteomes" id="UP000199008">
    <property type="component" value="Unassembled WGS sequence"/>
</dbReference>
<evidence type="ECO:0000313" key="3">
    <source>
        <dbReference type="Proteomes" id="UP000199008"/>
    </source>
</evidence>
<protein>
    <submittedName>
        <fullName evidence="2">Peptidase family M23</fullName>
    </submittedName>
</protein>
<dbReference type="InterPro" id="IPR050570">
    <property type="entry name" value="Cell_wall_metabolism_enzyme"/>
</dbReference>
<dbReference type="GO" id="GO:0004222">
    <property type="term" value="F:metalloendopeptidase activity"/>
    <property type="evidence" value="ECO:0007669"/>
    <property type="project" value="TreeGrafter"/>
</dbReference>
<dbReference type="STRING" id="576118.SAMN05216216_102150"/>
<dbReference type="SUPFAM" id="SSF51261">
    <property type="entry name" value="Duplicated hybrid motif"/>
    <property type="match status" value="1"/>
</dbReference>
<gene>
    <name evidence="2" type="ORF">SAMN05216216_102150</name>
</gene>
<evidence type="ECO:0000259" key="1">
    <source>
        <dbReference type="Pfam" id="PF01551"/>
    </source>
</evidence>
<dbReference type="EMBL" id="FNFY01000002">
    <property type="protein sequence ID" value="SDK35538.1"/>
    <property type="molecule type" value="Genomic_DNA"/>
</dbReference>